<dbReference type="InterPro" id="IPR053058">
    <property type="entry name" value="Mulikevirus_tape_measure"/>
</dbReference>
<dbReference type="Proteomes" id="UP000273270">
    <property type="component" value="Chromosome"/>
</dbReference>
<dbReference type="Pfam" id="PF20155">
    <property type="entry name" value="TMP_3"/>
    <property type="match status" value="1"/>
</dbReference>
<proteinExistence type="predicted"/>
<evidence type="ECO:0000313" key="4">
    <source>
        <dbReference type="Proteomes" id="UP000273270"/>
    </source>
</evidence>
<dbReference type="InterPro" id="IPR013491">
    <property type="entry name" value="Tape_meas_N"/>
</dbReference>
<dbReference type="OrthoDB" id="1219342at2"/>
<evidence type="ECO:0000256" key="1">
    <source>
        <dbReference type="SAM" id="Coils"/>
    </source>
</evidence>
<feature type="domain" description="Tape measure protein N-terminal" evidence="2">
    <location>
        <begin position="70"/>
        <end position="255"/>
    </location>
</feature>
<keyword evidence="1" id="KW-0175">Coiled coil</keyword>
<accession>A0A3G6N9K3</accession>
<organism evidence="3 4">
    <name type="scientific">Chryseobacterium carnipullorum</name>
    <dbReference type="NCBI Taxonomy" id="1124835"/>
    <lineage>
        <taxon>Bacteria</taxon>
        <taxon>Pseudomonadati</taxon>
        <taxon>Bacteroidota</taxon>
        <taxon>Flavobacteriia</taxon>
        <taxon>Flavobacteriales</taxon>
        <taxon>Weeksellaceae</taxon>
        <taxon>Chryseobacterium group</taxon>
        <taxon>Chryseobacterium</taxon>
    </lineage>
</organism>
<feature type="coiled-coil region" evidence="1">
    <location>
        <begin position="727"/>
        <end position="763"/>
    </location>
</feature>
<dbReference type="RefSeq" id="WP_123880194.1">
    <property type="nucleotide sequence ID" value="NZ_CP033920.1"/>
</dbReference>
<dbReference type="KEGG" id="ccau:EG346_16880"/>
<gene>
    <name evidence="3" type="ORF">EG346_16880</name>
</gene>
<feature type="coiled-coil region" evidence="1">
    <location>
        <begin position="1147"/>
        <end position="1204"/>
    </location>
</feature>
<dbReference type="EMBL" id="CP033920">
    <property type="protein sequence ID" value="AZA49751.1"/>
    <property type="molecule type" value="Genomic_DNA"/>
</dbReference>
<keyword evidence="4" id="KW-1185">Reference proteome</keyword>
<dbReference type="PANTHER" id="PTHR38812:SF2">
    <property type="entry name" value="MU-LIKE PROPHAGE FLUMU PROTEIN GP42"/>
    <property type="match status" value="1"/>
</dbReference>
<reference evidence="4" key="1">
    <citation type="submission" date="2018-11" db="EMBL/GenBank/DDBJ databases">
        <title>Proposal to divide the Flavobacteriaceae and reorganize its genera based on Amino Acid Identity values calculated from whole genome sequences.</title>
        <authorList>
            <person name="Nicholson A.C."/>
            <person name="Gulvik C.A."/>
            <person name="Whitney A.M."/>
            <person name="Humrighouse B.W."/>
            <person name="Bell M."/>
            <person name="Holmes B."/>
            <person name="Steigerwalt A.G."/>
            <person name="Villarma A."/>
            <person name="Sheth M."/>
            <person name="Batra D."/>
            <person name="Pryor J."/>
            <person name="Bernardet J.-F."/>
            <person name="Hugo C."/>
            <person name="Kampfer P."/>
            <person name="Newman J."/>
            <person name="McQuiston J.R."/>
        </authorList>
    </citation>
    <scope>NUCLEOTIDE SEQUENCE [LARGE SCALE GENOMIC DNA]</scope>
    <source>
        <strain evidence="4">G0188</strain>
    </source>
</reference>
<sequence length="1499" mass="165605">MNTSQGALYFGAGIDTAQFRRDIESMRRDILGLTQTTVQQTGQMDSAFKNLSIGIASYFSIGAIKSFVTELINVRGEFQKTEIAFSTMLKSEAKAAELMGQMVDLAAKTPFSLQEVSAGAKQLLAFQIPANEVVDVLTRMGNIAAGLGVPLSRINLVYGQVKAKGKLMGDDLRQFTEAGIPMVAELAKKFNKTTGEITAMVSAGKIGFKDVQDVLFNMTNEGGMFFNLMEKQSKSLSGQVANLGDAWDQMLNKIGESQQGILSDGIQGLIYLVDHYQEVGKVLLTLIEIYGAYRAALIVTSLLQTGMTSPAIIQGFANLIKMIRGVTVAQEALNAATIANPYVLVATLIAALIAITYNYRTELGELLGIIEKQTTAQKAQEAVMESYNTSFGKGVAATKASVSQLIAIIRNENSSLEQRKQAYDRLIAIDPTFRGTLDAQYRSTRRLGDALEYVTGKIDAFAMAQAKAAAARKYLEESFEEQFKAGALKTQVLDADAEAKRLRKLSDDAEKSGKASLDLLRKAIDAENKRGALSKKWREQQNIANEKGSISNTIIRNNNTEIAQKEKQLSLLEKEIKLGKLSGEVLELKKKQADKIKYELSGFKPEVITEEEDKAPNLGWAGKIKAQIDELEAQLDSAPTQAAYNKIKAKIKELNALLNPKNKNDNKQLAELFPEDSIKDLERDAQLITDALQTIENGVVKIRKLDKYGNDKDKKGNPLLTGEIVSVDEALRRRAEINARLDAKRKEIEVRSFEEEIKETKRQIDVRDELLRSGYSKETVDEMFPKVKDKSFLQYLNDLSDSLQKVQSKESGENLVKLQSILSDYRGSETFIENVNKQIEVFKSKFAGDELIDKLEGFKKATFENTTGEEKNAKNIAITKAQQAEVDRQKNLYQEFLNEEASFQKKKTLIQQKWDKIRADIAASSMSDEDKKTYSNTANKNEAKEISSASFEAFKKTDLWVKAFGDLDRIGPKTLLKLKKGLQDFINSDKGKSLAPTELKETQDQIKRLDDLITTNNPYKAIGIAVDLYKQKRKELNEIEKKSGKGSDEYKAKLEETNKAFVNIVEITGAAAQATIAVVGTIGDAFGGLSDDLKQTLAEVQQLIDGIVNTVAGYFSGNYGQMISGIVQIVGAMVKLLSGDKGRERQIREWQTAVEDLKTAYDSLQHSIEKTAGEAAIAMQRGLIENLEDQRRIVTQMRDEEAKKKKADKDKIASFNSQISQLSQQIEDVFDSFKKSVTTTDFKDLSDNLANALIEAFGKGESAAESFDKVVDEVMRNAVANALRIKILEPAVKTMVDSLYSSMGFGNGSANTNDNQIAKYKNDIAELEKQIKLKENQTYSPYLAKEVIGLKEQRQKLLDLIGGLQAQNASTPAGGSFDGLTPEERDKIKAMGEDAMKKYMDALKQYQDLFGQSSENAQGLKGDIKGITEKTAGALEGQFNAVRINIAAVLKIMQGNQIVSNAQTALLSQIEVNTRNLHQMRKDLAEMNSKIKPGLAGIP</sequence>
<dbReference type="PANTHER" id="PTHR38812">
    <property type="entry name" value="MU-LIKE PROPHAGE FLUMU PROTEIN GP42"/>
    <property type="match status" value="1"/>
</dbReference>
<name>A0A3G6N9K3_CHRCU</name>
<feature type="coiled-coil region" evidence="1">
    <location>
        <begin position="1310"/>
        <end position="1337"/>
    </location>
</feature>
<evidence type="ECO:0000313" key="3">
    <source>
        <dbReference type="EMBL" id="AZA49751.1"/>
    </source>
</evidence>
<dbReference type="NCBIfam" id="TIGR02675">
    <property type="entry name" value="tape_meas_nterm"/>
    <property type="match status" value="1"/>
</dbReference>
<evidence type="ECO:0000259" key="2">
    <source>
        <dbReference type="Pfam" id="PF20155"/>
    </source>
</evidence>
<protein>
    <recommendedName>
        <fullName evidence="2">Tape measure protein N-terminal domain-containing protein</fullName>
    </recommendedName>
</protein>